<dbReference type="PANTHER" id="PTHR45786">
    <property type="entry name" value="DNA BINDING PROTEIN-LIKE"/>
    <property type="match status" value="1"/>
</dbReference>
<dbReference type="EMBL" id="LLXJ01003152">
    <property type="protein sequence ID" value="PKB97522.1"/>
    <property type="molecule type" value="Genomic_DNA"/>
</dbReference>
<comment type="caution">
    <text evidence="2">The sequence shown here is derived from an EMBL/GenBank/DDBJ whole genome shotgun (WGS) entry which is preliminary data.</text>
</comment>
<protein>
    <recommendedName>
        <fullName evidence="1">Helitron helicase-like domain-containing protein</fullName>
    </recommendedName>
</protein>
<name>A0A2N0NSJ2_9GLOM</name>
<proteinExistence type="predicted"/>
<evidence type="ECO:0000259" key="1">
    <source>
        <dbReference type="Pfam" id="PF14214"/>
    </source>
</evidence>
<reference evidence="2 3" key="1">
    <citation type="submission" date="2016-04" db="EMBL/GenBank/DDBJ databases">
        <title>Genome analyses suggest a sexual origin of heterokaryosis in a supposedly ancient asexual fungus.</title>
        <authorList>
            <person name="Ropars J."/>
            <person name="Sedzielewska K."/>
            <person name="Noel J."/>
            <person name="Charron P."/>
            <person name="Farinelli L."/>
            <person name="Marton T."/>
            <person name="Kruger M."/>
            <person name="Pelin A."/>
            <person name="Brachmann A."/>
            <person name="Corradi N."/>
        </authorList>
    </citation>
    <scope>NUCLEOTIDE SEQUENCE [LARGE SCALE GENOMIC DNA]</scope>
    <source>
        <strain evidence="2 3">A5</strain>
    </source>
</reference>
<gene>
    <name evidence="2" type="ORF">RhiirA5_432985</name>
</gene>
<dbReference type="Pfam" id="PF14214">
    <property type="entry name" value="Helitron_like_N"/>
    <property type="match status" value="1"/>
</dbReference>
<evidence type="ECO:0000313" key="2">
    <source>
        <dbReference type="EMBL" id="PKB97522.1"/>
    </source>
</evidence>
<sequence>MIGNGQETENQNRDIILRSHEGGIQRISEIHHAYAALHYDISEFSDENELNTSDKKSISAMNYFSYRLQIVDMYTVVEKMQLNYVKFNQKSICAELYNGLQDAMISGDDASNVGQRIIVPSSFTGGP</sequence>
<dbReference type="InterPro" id="IPR025476">
    <property type="entry name" value="Helitron_helicase-like"/>
</dbReference>
<accession>A0A2N0NSJ2</accession>
<organism evidence="2 3">
    <name type="scientific">Rhizophagus irregularis</name>
    <dbReference type="NCBI Taxonomy" id="588596"/>
    <lineage>
        <taxon>Eukaryota</taxon>
        <taxon>Fungi</taxon>
        <taxon>Fungi incertae sedis</taxon>
        <taxon>Mucoromycota</taxon>
        <taxon>Glomeromycotina</taxon>
        <taxon>Glomeromycetes</taxon>
        <taxon>Glomerales</taxon>
        <taxon>Glomeraceae</taxon>
        <taxon>Rhizophagus</taxon>
    </lineage>
</organism>
<dbReference type="VEuPathDB" id="FungiDB:RhiirFUN_015056"/>
<dbReference type="AlphaFoldDB" id="A0A2N0NSJ2"/>
<dbReference type="PANTHER" id="PTHR45786:SF74">
    <property type="entry name" value="ATP-DEPENDENT DNA HELICASE"/>
    <property type="match status" value="1"/>
</dbReference>
<dbReference type="Proteomes" id="UP000232722">
    <property type="component" value="Unassembled WGS sequence"/>
</dbReference>
<evidence type="ECO:0000313" key="3">
    <source>
        <dbReference type="Proteomes" id="UP000232722"/>
    </source>
</evidence>
<reference evidence="2 3" key="2">
    <citation type="submission" date="2017-09" db="EMBL/GenBank/DDBJ databases">
        <title>Extensive intraspecific genome diversity in a model arbuscular mycorrhizal fungus.</title>
        <authorList>
            <person name="Chen E.C."/>
            <person name="Morin E."/>
            <person name="Beaudet D."/>
            <person name="Noel J."/>
            <person name="Ndikumana S."/>
            <person name="Charron P."/>
            <person name="St-Onge C."/>
            <person name="Giorgi J."/>
            <person name="Grigoriev I.V."/>
            <person name="Roux C."/>
            <person name="Martin F.M."/>
            <person name="Corradi N."/>
        </authorList>
    </citation>
    <scope>NUCLEOTIDE SEQUENCE [LARGE SCALE GENOMIC DNA]</scope>
    <source>
        <strain evidence="2 3">A5</strain>
    </source>
</reference>
<feature type="domain" description="Helitron helicase-like" evidence="1">
    <location>
        <begin position="64"/>
        <end position="127"/>
    </location>
</feature>